<accession>A0A7M3MGV6</accession>
<dbReference type="Gene3D" id="2.40.10.10">
    <property type="entry name" value="Trypsin-like serine proteases"/>
    <property type="match status" value="2"/>
</dbReference>
<proteinExistence type="inferred from homology"/>
<comment type="similarity">
    <text evidence="1">Belongs to the peptidase S1C family.</text>
</comment>
<evidence type="ECO:0000313" key="5">
    <source>
        <dbReference type="EMBL" id="TVM18716.1"/>
    </source>
</evidence>
<gene>
    <name evidence="5" type="ORF">DPQ33_04370</name>
</gene>
<dbReference type="PANTHER" id="PTHR43343:SF3">
    <property type="entry name" value="PROTEASE DO-LIKE 8, CHLOROPLASTIC"/>
    <property type="match status" value="1"/>
</dbReference>
<dbReference type="Pfam" id="PF13365">
    <property type="entry name" value="Trypsin_2"/>
    <property type="match status" value="1"/>
</dbReference>
<name>A0A7M3MGV6_9BACT</name>
<dbReference type="InterPro" id="IPR051201">
    <property type="entry name" value="Chloro_Bact_Ser_Proteases"/>
</dbReference>
<dbReference type="SUPFAM" id="SSF50494">
    <property type="entry name" value="Trypsin-like serine proteases"/>
    <property type="match status" value="1"/>
</dbReference>
<reference evidence="5 6" key="1">
    <citation type="submission" date="2018-06" db="EMBL/GenBank/DDBJ databases">
        <title>Complete genome of Desulfovibrio indonesiensis P37SLT.</title>
        <authorList>
            <person name="Crispim J.S."/>
            <person name="Vidigal P.M.P."/>
            <person name="Silva L.C.F."/>
            <person name="Laguardia C.N."/>
            <person name="Araujo L.C."/>
            <person name="Dias R.S."/>
            <person name="Sousa M.P."/>
            <person name="Paula S.O."/>
            <person name="Silva C."/>
        </authorList>
    </citation>
    <scope>NUCLEOTIDE SEQUENCE [LARGE SCALE GENOMIC DNA]</scope>
    <source>
        <strain evidence="5 6">P37SLT</strain>
    </source>
</reference>
<protein>
    <recommendedName>
        <fullName evidence="7">Serine protease</fullName>
    </recommendedName>
</protein>
<keyword evidence="3" id="KW-0378">Hydrolase</keyword>
<dbReference type="GO" id="GO:0006508">
    <property type="term" value="P:proteolysis"/>
    <property type="evidence" value="ECO:0007669"/>
    <property type="project" value="UniProtKB-KW"/>
</dbReference>
<dbReference type="EMBL" id="QMIE01000003">
    <property type="protein sequence ID" value="TVM18716.1"/>
    <property type="molecule type" value="Genomic_DNA"/>
</dbReference>
<dbReference type="InterPro" id="IPR009003">
    <property type="entry name" value="Peptidase_S1_PA"/>
</dbReference>
<dbReference type="PANTHER" id="PTHR43343">
    <property type="entry name" value="PEPTIDASE S12"/>
    <property type="match status" value="1"/>
</dbReference>
<evidence type="ECO:0008006" key="7">
    <source>
        <dbReference type="Google" id="ProtNLM"/>
    </source>
</evidence>
<evidence type="ECO:0000313" key="6">
    <source>
        <dbReference type="Proteomes" id="UP000448292"/>
    </source>
</evidence>
<comment type="caution">
    <text evidence="5">The sequence shown here is derived from an EMBL/GenBank/DDBJ whole genome shotgun (WGS) entry which is preliminary data.</text>
</comment>
<dbReference type="OrthoDB" id="9766361at2"/>
<evidence type="ECO:0000256" key="1">
    <source>
        <dbReference type="ARBA" id="ARBA00010541"/>
    </source>
</evidence>
<dbReference type="InterPro" id="IPR001940">
    <property type="entry name" value="Peptidase_S1C"/>
</dbReference>
<evidence type="ECO:0000256" key="2">
    <source>
        <dbReference type="ARBA" id="ARBA00022670"/>
    </source>
</evidence>
<keyword evidence="4" id="KW-0732">Signal</keyword>
<evidence type="ECO:0000256" key="4">
    <source>
        <dbReference type="SAM" id="SignalP"/>
    </source>
</evidence>
<feature type="signal peptide" evidence="4">
    <location>
        <begin position="1"/>
        <end position="29"/>
    </location>
</feature>
<dbReference type="PRINTS" id="PR00834">
    <property type="entry name" value="PROTEASES2C"/>
</dbReference>
<dbReference type="RefSeq" id="WP_144301972.1">
    <property type="nucleotide sequence ID" value="NZ_QMIE01000003.1"/>
</dbReference>
<organism evidence="5 6">
    <name type="scientific">Oceanidesulfovibrio indonesiensis</name>
    <dbReference type="NCBI Taxonomy" id="54767"/>
    <lineage>
        <taxon>Bacteria</taxon>
        <taxon>Pseudomonadati</taxon>
        <taxon>Thermodesulfobacteriota</taxon>
        <taxon>Desulfovibrionia</taxon>
        <taxon>Desulfovibrionales</taxon>
        <taxon>Desulfovibrionaceae</taxon>
        <taxon>Oceanidesulfovibrio</taxon>
    </lineage>
</organism>
<evidence type="ECO:0000256" key="3">
    <source>
        <dbReference type="ARBA" id="ARBA00022801"/>
    </source>
</evidence>
<feature type="chain" id="PRO_5029690164" description="Serine protease" evidence="4">
    <location>
        <begin position="30"/>
        <end position="246"/>
    </location>
</feature>
<dbReference type="Proteomes" id="UP000448292">
    <property type="component" value="Unassembled WGS sequence"/>
</dbReference>
<dbReference type="InterPro" id="IPR043504">
    <property type="entry name" value="Peptidase_S1_PA_chymotrypsin"/>
</dbReference>
<dbReference type="AlphaFoldDB" id="A0A7M3MGV6"/>
<dbReference type="GO" id="GO:0004252">
    <property type="term" value="F:serine-type endopeptidase activity"/>
    <property type="evidence" value="ECO:0007669"/>
    <property type="project" value="InterPro"/>
</dbReference>
<keyword evidence="2" id="KW-0645">Protease</keyword>
<keyword evidence="6" id="KW-1185">Reference proteome</keyword>
<sequence>MKTLPFAVVMRFAPILFIALLCLPRSAAALDAQALFRSAQSSVVVVVPVDAYNRPMGLGTGFYIKDGRYVVTNYHVVKDSSEVRVKISEGKVVTAARVRAVDKKHDIAIIEMPSDGLGDPLPLAGGDPEVGQAVLAIGNPSGLEKTLSTGVVSGLRRMNGGSLVYQITAPISPGSSGGPVLNEAGQVLGVTSFQAAQGQNLNFAMPVLYIHKLLGNPAGGDSFESVPKRRLQIEQDESGVINIFDR</sequence>